<feature type="transmembrane region" description="Helical" evidence="1">
    <location>
        <begin position="70"/>
        <end position="90"/>
    </location>
</feature>
<evidence type="ECO:0000313" key="2">
    <source>
        <dbReference type="EMBL" id="OGL85796.1"/>
    </source>
</evidence>
<dbReference type="SUPFAM" id="SSF54523">
    <property type="entry name" value="Pili subunits"/>
    <property type="match status" value="1"/>
</dbReference>
<evidence type="ECO:0000256" key="1">
    <source>
        <dbReference type="SAM" id="Phobius"/>
    </source>
</evidence>
<organism evidence="2 3">
    <name type="scientific">Candidatus Uhrbacteria bacterium RIFCSPLOWO2_02_FULL_48_12</name>
    <dbReference type="NCBI Taxonomy" id="1802407"/>
    <lineage>
        <taxon>Bacteria</taxon>
        <taxon>Candidatus Uhriibacteriota</taxon>
    </lineage>
</organism>
<dbReference type="Proteomes" id="UP000178723">
    <property type="component" value="Unassembled WGS sequence"/>
</dbReference>
<evidence type="ECO:0000313" key="3">
    <source>
        <dbReference type="Proteomes" id="UP000178723"/>
    </source>
</evidence>
<feature type="transmembrane region" description="Helical" evidence="1">
    <location>
        <begin position="12"/>
        <end position="41"/>
    </location>
</feature>
<reference evidence="2 3" key="1">
    <citation type="journal article" date="2016" name="Nat. Commun.">
        <title>Thousands of microbial genomes shed light on interconnected biogeochemical processes in an aquifer system.</title>
        <authorList>
            <person name="Anantharaman K."/>
            <person name="Brown C.T."/>
            <person name="Hug L.A."/>
            <person name="Sharon I."/>
            <person name="Castelle C.J."/>
            <person name="Probst A.J."/>
            <person name="Thomas B.C."/>
            <person name="Singh A."/>
            <person name="Wilkins M.J."/>
            <person name="Karaoz U."/>
            <person name="Brodie E.L."/>
            <person name="Williams K.H."/>
            <person name="Hubbard S.S."/>
            <person name="Banfield J.F."/>
        </authorList>
    </citation>
    <scope>NUCLEOTIDE SEQUENCE [LARGE SCALE GENOMIC DNA]</scope>
</reference>
<feature type="transmembrane region" description="Helical" evidence="1">
    <location>
        <begin position="134"/>
        <end position="155"/>
    </location>
</feature>
<feature type="transmembrane region" description="Helical" evidence="1">
    <location>
        <begin position="96"/>
        <end position="114"/>
    </location>
</feature>
<comment type="caution">
    <text evidence="2">The sequence shown here is derived from an EMBL/GenBank/DDBJ whole genome shotgun (WGS) entry which is preliminary data.</text>
</comment>
<protein>
    <recommendedName>
        <fullName evidence="4">Type II secretion system protein GspG C-terminal domain-containing protein</fullName>
    </recommendedName>
</protein>
<dbReference type="EMBL" id="MGEP01000061">
    <property type="protein sequence ID" value="OGL85796.1"/>
    <property type="molecule type" value="Genomic_DNA"/>
</dbReference>
<dbReference type="InterPro" id="IPR045584">
    <property type="entry name" value="Pilin-like"/>
</dbReference>
<dbReference type="STRING" id="1802407.A3I40_02450"/>
<keyword evidence="1" id="KW-0472">Membrane</keyword>
<name>A0A1F7V5I2_9BACT</name>
<keyword evidence="1" id="KW-1133">Transmembrane helix</keyword>
<gene>
    <name evidence="2" type="ORF">A3I40_02450</name>
</gene>
<keyword evidence="1" id="KW-0812">Transmembrane</keyword>
<dbReference type="AlphaFoldDB" id="A0A1F7V5I2"/>
<evidence type="ECO:0008006" key="4">
    <source>
        <dbReference type="Google" id="ProtNLM"/>
    </source>
</evidence>
<accession>A0A1F7V5I2</accession>
<feature type="transmembrane region" description="Helical" evidence="1">
    <location>
        <begin position="208"/>
        <end position="233"/>
    </location>
</feature>
<proteinExistence type="predicted"/>
<feature type="transmembrane region" description="Helical" evidence="1">
    <location>
        <begin position="167"/>
        <end position="188"/>
    </location>
</feature>
<dbReference type="Gene3D" id="3.30.700.10">
    <property type="entry name" value="Glycoprotein, Type 4 Pilin"/>
    <property type="match status" value="1"/>
</dbReference>
<sequence length="319" mass="36658">MGSYGFLFKYLVLAQFAAVGYGLFIALMLLLILVFTVGMLWGQTSLLYAIKDSQEGIGIKESYRRGWHKIVSYWWISILAWFIILGGFLLLIAPGIIFWVWFSLAIYILISEDVKGMDALLKSREYVKGHWGGVFWRLIFMSALYLIIYFIPVIILDFIEIPLAEQISQFIVGLFLAPLFTIYLFLVYSNLKAIKDEFVSAPTRGKRLPYVFIAILGFLVIPAMLFATVFFSLNTARYRARDAKRIADLKQLQVALELYYDESGSYPLTLNELSPRYIAVPVDPKTNNPYDYQRQGETDYKICAQLEDKTEKCFSSQSQ</sequence>